<keyword evidence="2" id="KW-1133">Transmembrane helix</keyword>
<dbReference type="InterPro" id="IPR011635">
    <property type="entry name" value="CARDB"/>
</dbReference>
<evidence type="ECO:0000256" key="2">
    <source>
        <dbReference type="SAM" id="Phobius"/>
    </source>
</evidence>
<keyword evidence="2" id="KW-0472">Membrane</keyword>
<feature type="region of interest" description="Disordered" evidence="1">
    <location>
        <begin position="422"/>
        <end position="461"/>
    </location>
</feature>
<dbReference type="GeneID" id="10493818"/>
<dbReference type="Proteomes" id="UP000007812">
    <property type="component" value="Chromosome"/>
</dbReference>
<dbReference type="EMBL" id="CP002656">
    <property type="protein sequence ID" value="AEB95732.1"/>
    <property type="molecule type" value="Genomic_DNA"/>
</dbReference>
<evidence type="ECO:0000259" key="3">
    <source>
        <dbReference type="Pfam" id="PF07705"/>
    </source>
</evidence>
<evidence type="ECO:0000313" key="5">
    <source>
        <dbReference type="Proteomes" id="UP000007812"/>
    </source>
</evidence>
<reference evidence="4 5" key="1">
    <citation type="journal article" date="2011" name="J. Bacteriol.">
        <title>Complete genome sequence of Metallosphaera cuprina, a metal sulfide-oxidizing archaeon from a hot spring.</title>
        <authorList>
            <person name="Liu L.J."/>
            <person name="You X.Y."/>
            <person name="Zheng H."/>
            <person name="Wang S."/>
            <person name="Jiang C.Y."/>
            <person name="Liu S.J."/>
        </authorList>
    </citation>
    <scope>NUCLEOTIDE SEQUENCE [LARGE SCALE GENOMIC DNA]</scope>
    <source>
        <strain evidence="4 5">Ar-4</strain>
    </source>
</reference>
<dbReference type="RefSeq" id="WP_013738230.1">
    <property type="nucleotide sequence ID" value="NC_015435.1"/>
</dbReference>
<dbReference type="Gene3D" id="2.60.40.10">
    <property type="entry name" value="Immunoglobulins"/>
    <property type="match status" value="1"/>
</dbReference>
<protein>
    <recommendedName>
        <fullName evidence="3">CARDB domain-containing protein</fullName>
    </recommendedName>
</protein>
<sequence length="488" mass="53265">MKQKVWLLTFLTLLISISAIYQLNVNSSPNNVVPNSSSNDVYTVTFNETGLPQGTQWTVKLGNLTNSSNTNIITFKITGLSYLYYSIPNVNNYIPTPYQGYVLVNRSLTIDVNFSLPYLSIKVNEELIQQSTGSQVSELEPGNTYEVGVSVYNQGNINSNVIVNNTMLLNGKVIYSETSFGTLDRGTKVSFSVLWTPNSTGVYTLLVHVSAEPNFSETFSYPVYVGVSNAKTYNVSFVEVGLPQGSPWSVTLNGVTKESTSKYIEFQETSGNFTYLINNITGFLPKTQEGTIVVTNSSVNVTIVFLPLVFKPVTTVEISYNNSQVTTLNSNLTYSVLVNIRNEGNYSGSGYLILTIEQGSTSILSREFNFTLAPMQQENFSAKFTPLNSSQLTMSAVTYSITQKGQVSVSNITKVLEVQPPQHVTTSTSTTQTNTTKTNTSVTTTNTSTSVTSPPSANSSSSSDLLYVAIVIVVIIIVAAVVLLRRRS</sequence>
<feature type="transmembrane region" description="Helical" evidence="2">
    <location>
        <begin position="465"/>
        <end position="484"/>
    </location>
</feature>
<evidence type="ECO:0000313" key="4">
    <source>
        <dbReference type="EMBL" id="AEB95732.1"/>
    </source>
</evidence>
<dbReference type="AlphaFoldDB" id="F4FZX0"/>
<dbReference type="KEGG" id="mcn:Mcup_1629"/>
<organism evidence="4 5">
    <name type="scientific">Metallosphaera cuprina (strain Ar-4)</name>
    <dbReference type="NCBI Taxonomy" id="1006006"/>
    <lineage>
        <taxon>Archaea</taxon>
        <taxon>Thermoproteota</taxon>
        <taxon>Thermoprotei</taxon>
        <taxon>Sulfolobales</taxon>
        <taxon>Sulfolobaceae</taxon>
        <taxon>Metallosphaera</taxon>
    </lineage>
</organism>
<name>F4FZX0_METCR</name>
<dbReference type="InterPro" id="IPR013783">
    <property type="entry name" value="Ig-like_fold"/>
</dbReference>
<feature type="compositionally biased region" description="Low complexity" evidence="1">
    <location>
        <begin position="425"/>
        <end position="461"/>
    </location>
</feature>
<dbReference type="PATRIC" id="fig|1006006.8.peg.1631"/>
<dbReference type="HOGENOM" id="CLU_544706_0_0_2"/>
<dbReference type="OrthoDB" id="43976at2157"/>
<dbReference type="eggNOG" id="arCOG06052">
    <property type="taxonomic scope" value="Archaea"/>
</dbReference>
<keyword evidence="5" id="KW-1185">Reference proteome</keyword>
<feature type="domain" description="CARDB" evidence="3">
    <location>
        <begin position="132"/>
        <end position="217"/>
    </location>
</feature>
<dbReference type="Pfam" id="PF07705">
    <property type="entry name" value="CARDB"/>
    <property type="match status" value="1"/>
</dbReference>
<gene>
    <name evidence="4" type="ordered locus">Mcup_1629</name>
</gene>
<accession>F4FZX0</accession>
<proteinExistence type="predicted"/>
<keyword evidence="2" id="KW-0812">Transmembrane</keyword>
<evidence type="ECO:0000256" key="1">
    <source>
        <dbReference type="SAM" id="MobiDB-lite"/>
    </source>
</evidence>